<protein>
    <recommendedName>
        <fullName evidence="1">Fatty acyl-CoA reductase</fullName>
        <ecNumber evidence="1">1.2.1.84</ecNumber>
    </recommendedName>
</protein>
<dbReference type="GO" id="GO:0080019">
    <property type="term" value="F:alcohol-forming very long-chain fatty acyl-CoA reductase activity"/>
    <property type="evidence" value="ECO:0007669"/>
    <property type="project" value="InterPro"/>
</dbReference>
<dbReference type="PANTHER" id="PTHR11011:SF45">
    <property type="entry name" value="FATTY ACYL-COA REDUCTASE CG8306-RELATED"/>
    <property type="match status" value="1"/>
</dbReference>
<comment type="catalytic activity">
    <reaction evidence="1">
        <text>a long-chain fatty acyl-CoA + 2 NADPH + 2 H(+) = a long-chain primary fatty alcohol + 2 NADP(+) + CoA</text>
        <dbReference type="Rhea" id="RHEA:52716"/>
        <dbReference type="ChEBI" id="CHEBI:15378"/>
        <dbReference type="ChEBI" id="CHEBI:57287"/>
        <dbReference type="ChEBI" id="CHEBI:57783"/>
        <dbReference type="ChEBI" id="CHEBI:58349"/>
        <dbReference type="ChEBI" id="CHEBI:77396"/>
        <dbReference type="ChEBI" id="CHEBI:83139"/>
        <dbReference type="EC" id="1.2.1.84"/>
    </reaction>
</comment>
<name>A0A6A6M215_HEVBR</name>
<dbReference type="InterPro" id="IPR026055">
    <property type="entry name" value="FAR"/>
</dbReference>
<evidence type="ECO:0000313" key="3">
    <source>
        <dbReference type="EMBL" id="KAF2307730.1"/>
    </source>
</evidence>
<dbReference type="EC" id="1.2.1.84" evidence="1"/>
<reference evidence="3 4" key="1">
    <citation type="journal article" date="2020" name="Mol. Plant">
        <title>The Chromosome-Based Rubber Tree Genome Provides New Insights into Spurge Genome Evolution and Rubber Biosynthesis.</title>
        <authorList>
            <person name="Liu J."/>
            <person name="Shi C."/>
            <person name="Shi C.C."/>
            <person name="Li W."/>
            <person name="Zhang Q.J."/>
            <person name="Zhang Y."/>
            <person name="Li K."/>
            <person name="Lu H.F."/>
            <person name="Shi C."/>
            <person name="Zhu S.T."/>
            <person name="Xiao Z.Y."/>
            <person name="Nan H."/>
            <person name="Yue Y."/>
            <person name="Zhu X.G."/>
            <person name="Wu Y."/>
            <person name="Hong X.N."/>
            <person name="Fan G.Y."/>
            <person name="Tong Y."/>
            <person name="Zhang D."/>
            <person name="Mao C.L."/>
            <person name="Liu Y.L."/>
            <person name="Hao S.J."/>
            <person name="Liu W.Q."/>
            <person name="Lv M.Q."/>
            <person name="Zhang H.B."/>
            <person name="Liu Y."/>
            <person name="Hu-Tang G.R."/>
            <person name="Wang J.P."/>
            <person name="Wang J.H."/>
            <person name="Sun Y.H."/>
            <person name="Ni S.B."/>
            <person name="Chen W.B."/>
            <person name="Zhang X.C."/>
            <person name="Jiao Y.N."/>
            <person name="Eichler E.E."/>
            <person name="Li G.H."/>
            <person name="Liu X."/>
            <person name="Gao L.Z."/>
        </authorList>
    </citation>
    <scope>NUCLEOTIDE SEQUENCE [LARGE SCALE GENOMIC DNA]</scope>
    <source>
        <strain evidence="4">cv. GT1</strain>
        <tissue evidence="3">Leaf</tissue>
    </source>
</reference>
<dbReference type="GO" id="GO:0102965">
    <property type="term" value="F:alcohol-forming long-chain fatty acyl-CoA reductase activity"/>
    <property type="evidence" value="ECO:0007669"/>
    <property type="project" value="UniProtKB-EC"/>
</dbReference>
<comment type="similarity">
    <text evidence="1">Belongs to the fatty acyl-CoA reductase family.</text>
</comment>
<dbReference type="AlphaFoldDB" id="A0A6A6M215"/>
<keyword evidence="1" id="KW-0812">Transmembrane</keyword>
<feature type="domain" description="Thioester reductase (TE)" evidence="2">
    <location>
        <begin position="106"/>
        <end position="241"/>
    </location>
</feature>
<keyword evidence="1" id="KW-0443">Lipid metabolism</keyword>
<comment type="caution">
    <text evidence="3">The sequence shown here is derived from an EMBL/GenBank/DDBJ whole genome shotgun (WGS) entry which is preliminary data.</text>
</comment>
<dbReference type="GO" id="GO:0035336">
    <property type="term" value="P:long-chain fatty-acyl-CoA metabolic process"/>
    <property type="evidence" value="ECO:0007669"/>
    <property type="project" value="TreeGrafter"/>
</dbReference>
<feature type="transmembrane region" description="Helical" evidence="1">
    <location>
        <begin position="387"/>
        <end position="411"/>
    </location>
</feature>
<dbReference type="Gene3D" id="3.40.50.720">
    <property type="entry name" value="NAD(P)-binding Rossmann-like Domain"/>
    <property type="match status" value="1"/>
</dbReference>
<dbReference type="EMBL" id="JAAGAX010000008">
    <property type="protein sequence ID" value="KAF2307730.1"/>
    <property type="molecule type" value="Genomic_DNA"/>
</dbReference>
<keyword evidence="1" id="KW-0472">Membrane</keyword>
<dbReference type="GO" id="GO:0010345">
    <property type="term" value="P:suberin biosynthetic process"/>
    <property type="evidence" value="ECO:0007669"/>
    <property type="project" value="TreeGrafter"/>
</dbReference>
<dbReference type="InterPro" id="IPR013120">
    <property type="entry name" value="FAR_NAD-bd"/>
</dbReference>
<dbReference type="PANTHER" id="PTHR11011">
    <property type="entry name" value="MALE STERILITY PROTEIN 2-RELATED"/>
    <property type="match status" value="1"/>
</dbReference>
<gene>
    <name evidence="3" type="ORF">GH714_031266</name>
</gene>
<keyword evidence="1" id="KW-1133">Transmembrane helix</keyword>
<evidence type="ECO:0000259" key="2">
    <source>
        <dbReference type="Pfam" id="PF07993"/>
    </source>
</evidence>
<organism evidence="3 4">
    <name type="scientific">Hevea brasiliensis</name>
    <name type="common">Para rubber tree</name>
    <name type="synonym">Siphonia brasiliensis</name>
    <dbReference type="NCBI Taxonomy" id="3981"/>
    <lineage>
        <taxon>Eukaryota</taxon>
        <taxon>Viridiplantae</taxon>
        <taxon>Streptophyta</taxon>
        <taxon>Embryophyta</taxon>
        <taxon>Tracheophyta</taxon>
        <taxon>Spermatophyta</taxon>
        <taxon>Magnoliopsida</taxon>
        <taxon>eudicotyledons</taxon>
        <taxon>Gunneridae</taxon>
        <taxon>Pentapetalae</taxon>
        <taxon>rosids</taxon>
        <taxon>fabids</taxon>
        <taxon>Malpighiales</taxon>
        <taxon>Euphorbiaceae</taxon>
        <taxon>Crotonoideae</taxon>
        <taxon>Micrandreae</taxon>
        <taxon>Hevea</taxon>
    </lineage>
</organism>
<evidence type="ECO:0000256" key="1">
    <source>
        <dbReference type="RuleBase" id="RU363097"/>
    </source>
</evidence>
<comment type="function">
    <text evidence="1">Catalyzes the reduction of fatty acyl-CoA to fatty alcohols.</text>
</comment>
<proteinExistence type="inferred from homology"/>
<feature type="transmembrane region" description="Helical" evidence="1">
    <location>
        <begin position="423"/>
        <end position="448"/>
    </location>
</feature>
<evidence type="ECO:0000313" key="4">
    <source>
        <dbReference type="Proteomes" id="UP000467840"/>
    </source>
</evidence>
<dbReference type="Proteomes" id="UP000467840">
    <property type="component" value="Chromosome 9"/>
</dbReference>
<dbReference type="Pfam" id="PF07993">
    <property type="entry name" value="NAD_binding_4"/>
    <property type="match status" value="1"/>
</dbReference>
<accession>A0A6A6M215</accession>
<keyword evidence="1" id="KW-0444">Lipid biosynthesis</keyword>
<keyword evidence="1" id="KW-0560">Oxidoreductase</keyword>
<keyword evidence="1" id="KW-0521">NADP</keyword>
<sequence length="494" mass="54742">MGSLFLNSSTLAPSKLAKMSSKCEWYLFLRRKKGSSVVFCHGDGKAIRSSGISSALTERSSSTLVGEDHSAAVMDAGSLVLSPNGNKGQSEIAIKNLSLMIINAELFKCLQQTYGKSYQAFMLSKLVPVVGNICESNLRLEEELANLIASEIDVIVNSAANTTFDERYDVAVDINTRGPCHLIGFAKKSQKLKLFLQQIRFCSFNVNGQRQGRIMERPLCVGDCIAKENFVSKSTPRFPPTSNVENEMNLALNSEEAFQENEVAQKMRELGLEERESERFKESITLWQGVTLTGIVSWIVISSRLNVTHKIRSSVQPWVTHNVITGTPLILQIQDVASAPRPKCPPVRRITATKDEEENALEYGLPSSHTLNTVCLSGKIYLGMHSLIDVICGLSIWQSLLSGFLFMNMLMNSLSQDKMNVTNLLYILASLAVTTFWTSLSFLLLFAYPTPEFPTPSFEYHTAFNGVAFGIFVHESHDVTRENSPKIKVDLGDA</sequence>
<keyword evidence="4" id="KW-1185">Reference proteome</keyword>